<sequence>MKDLSATSWKWWEEVLNFAMMAYREWLQAEPVQRLYIRPRVPTECTGVWSRLEQRGQLMLLNAVPQSIKAEILASRTTSSVEVLYALFRRYQPGGLAERSRLLRQLVEPKTPQTMNEVVEALRGWRRSLRRAQELEIATPDATLLLGALDRMSELVGKTSSQVAFRMSSTRAALGVDVTPSLETVLNFSDMLTAEAESLAISELQPVTEVKTVPLATKVKAMAAVTEEKGDKGAGKAKSEVKSEEKICRFWGSEEGCRKGQECRFKHDWTNLEKKGRCFGRSSTKHSKRECPATKMKGDGEKQVKTFKKEAEKGGGAKKNEREPVVENQASSVEEVVDEKRVEKPAASSGEVQALLSEATTLLKTLRPAGDGRASLKAVKLSSLEVKTTDRALLDGGATHWLRKAESEEEWMRAQEVRVELAEGSVVLRQLPWTKTLLTQNDVQTIVPLGVLISLGYEAYWEKERFTLTDPSGALLDVAIEGMCPTVGEGLGRELIAEIERSMVRERARLAVLNGEENQSELELGEIHHLKELRELFPEVPLRLLVRILPKVGWRGESIPWNRRERRRVRKAREVVVHLFSGDTKRYWQRELESEGRAVLCVDTVIDPGMNILQDDVFAYLLEIADGGTLRALLGGPPCRTMSRLRYRQPGPPPLREREGPGRFGLPNLDPVLRQQVEDDTLLWLRQIYLHHRAWRAAQPRKVVTALEQPDDPEAYLGEAKTGAGEMAGENMEMSGKPRELSGRLKAALVVAVREELGSEEPQIKRMDLEVEETEEKKEKDPRKGAILVFLPGLGEITQLMHGAQVHTPGVKWRIQKELRSKLAEDSQMASKWWLLPLHANLPPEDQSGGLLEVRRGCTRKIICSTNVAETSVTVWGPSRPDGEGRSLPPLERPKVPDVTVVIDTCRERRNQEGIAGYRKWSLRRHLERMDAISPPEMQRVPLENVYLQARAEQLR</sequence>
<keyword evidence="1" id="KW-0547">Nucleotide-binding</keyword>
<keyword evidence="5" id="KW-0862">Zinc</keyword>
<evidence type="ECO:0000256" key="6">
    <source>
        <dbReference type="SAM" id="MobiDB-lite"/>
    </source>
</evidence>
<feature type="compositionally biased region" description="Basic and acidic residues" evidence="6">
    <location>
        <begin position="289"/>
        <end position="325"/>
    </location>
</feature>
<evidence type="ECO:0000313" key="8">
    <source>
        <dbReference type="EMBL" id="CAK9004914.1"/>
    </source>
</evidence>
<protein>
    <recommendedName>
        <fullName evidence="7">C3H1-type domain-containing protein</fullName>
    </recommendedName>
</protein>
<gene>
    <name evidence="8" type="ORF">CCMP2556_LOCUS7868</name>
</gene>
<keyword evidence="9" id="KW-1185">Reference proteome</keyword>
<proteinExistence type="predicted"/>
<comment type="caution">
    <text evidence="8">The sequence shown here is derived from an EMBL/GenBank/DDBJ whole genome shotgun (WGS) entry which is preliminary data.</text>
</comment>
<dbReference type="Gene3D" id="3.40.50.300">
    <property type="entry name" value="P-loop containing nucleotide triphosphate hydrolases"/>
    <property type="match status" value="1"/>
</dbReference>
<keyword evidence="4" id="KW-0067">ATP-binding</keyword>
<evidence type="ECO:0000256" key="2">
    <source>
        <dbReference type="ARBA" id="ARBA00022801"/>
    </source>
</evidence>
<keyword evidence="3" id="KW-0347">Helicase</keyword>
<name>A0ABP0IT36_9DINO</name>
<evidence type="ECO:0000256" key="5">
    <source>
        <dbReference type="PROSITE-ProRule" id="PRU00723"/>
    </source>
</evidence>
<evidence type="ECO:0000256" key="1">
    <source>
        <dbReference type="ARBA" id="ARBA00022741"/>
    </source>
</evidence>
<dbReference type="PROSITE" id="PS50103">
    <property type="entry name" value="ZF_C3H1"/>
    <property type="match status" value="1"/>
</dbReference>
<feature type="region of interest" description="Disordered" evidence="6">
    <location>
        <begin position="644"/>
        <end position="667"/>
    </location>
</feature>
<feature type="zinc finger region" description="C3H1-type" evidence="5">
    <location>
        <begin position="242"/>
        <end position="270"/>
    </location>
</feature>
<keyword evidence="5" id="KW-0479">Metal-binding</keyword>
<feature type="region of interest" description="Disordered" evidence="6">
    <location>
        <begin position="281"/>
        <end position="344"/>
    </location>
</feature>
<evidence type="ECO:0000256" key="3">
    <source>
        <dbReference type="ARBA" id="ARBA00022806"/>
    </source>
</evidence>
<keyword evidence="2" id="KW-0378">Hydrolase</keyword>
<organism evidence="8 9">
    <name type="scientific">Durusdinium trenchii</name>
    <dbReference type="NCBI Taxonomy" id="1381693"/>
    <lineage>
        <taxon>Eukaryota</taxon>
        <taxon>Sar</taxon>
        <taxon>Alveolata</taxon>
        <taxon>Dinophyceae</taxon>
        <taxon>Suessiales</taxon>
        <taxon>Symbiodiniaceae</taxon>
        <taxon>Durusdinium</taxon>
    </lineage>
</organism>
<reference evidence="8 9" key="1">
    <citation type="submission" date="2024-02" db="EMBL/GenBank/DDBJ databases">
        <authorList>
            <person name="Chen Y."/>
            <person name="Shah S."/>
            <person name="Dougan E. K."/>
            <person name="Thang M."/>
            <person name="Chan C."/>
        </authorList>
    </citation>
    <scope>NUCLEOTIDE SEQUENCE [LARGE SCALE GENOMIC DNA]</scope>
</reference>
<keyword evidence="5" id="KW-0863">Zinc-finger</keyword>
<feature type="domain" description="C3H1-type" evidence="7">
    <location>
        <begin position="242"/>
        <end position="270"/>
    </location>
</feature>
<dbReference type="Proteomes" id="UP001642484">
    <property type="component" value="Unassembled WGS sequence"/>
</dbReference>
<accession>A0ABP0IT36</accession>
<dbReference type="PANTHER" id="PTHR18934:SF99">
    <property type="entry name" value="ATP-DEPENDENT RNA HELICASE DHX37-RELATED"/>
    <property type="match status" value="1"/>
</dbReference>
<evidence type="ECO:0000313" key="9">
    <source>
        <dbReference type="Proteomes" id="UP001642484"/>
    </source>
</evidence>
<evidence type="ECO:0000259" key="7">
    <source>
        <dbReference type="PROSITE" id="PS50103"/>
    </source>
</evidence>
<dbReference type="EMBL" id="CAXAMN010003503">
    <property type="protein sequence ID" value="CAK9004914.1"/>
    <property type="molecule type" value="Genomic_DNA"/>
</dbReference>
<evidence type="ECO:0000256" key="4">
    <source>
        <dbReference type="ARBA" id="ARBA00022840"/>
    </source>
</evidence>
<dbReference type="InterPro" id="IPR027417">
    <property type="entry name" value="P-loop_NTPase"/>
</dbReference>
<dbReference type="InterPro" id="IPR000571">
    <property type="entry name" value="Znf_CCCH"/>
</dbReference>
<dbReference type="PANTHER" id="PTHR18934">
    <property type="entry name" value="ATP-DEPENDENT RNA HELICASE"/>
    <property type="match status" value="1"/>
</dbReference>